<evidence type="ECO:0000313" key="2">
    <source>
        <dbReference type="Proteomes" id="UP001597297"/>
    </source>
</evidence>
<dbReference type="Proteomes" id="UP001597297">
    <property type="component" value="Unassembled WGS sequence"/>
</dbReference>
<organism evidence="1 2">
    <name type="scientific">Rubritalea spongiae</name>
    <dbReference type="NCBI Taxonomy" id="430797"/>
    <lineage>
        <taxon>Bacteria</taxon>
        <taxon>Pseudomonadati</taxon>
        <taxon>Verrucomicrobiota</taxon>
        <taxon>Verrucomicrobiia</taxon>
        <taxon>Verrucomicrobiales</taxon>
        <taxon>Rubritaleaceae</taxon>
        <taxon>Rubritalea</taxon>
    </lineage>
</organism>
<comment type="caution">
    <text evidence="1">The sequence shown here is derived from an EMBL/GenBank/DDBJ whole genome shotgun (WGS) entry which is preliminary data.</text>
</comment>
<name>A0ABW5DYF4_9BACT</name>
<gene>
    <name evidence="1" type="ORF">ACFSQZ_01475</name>
</gene>
<keyword evidence="2" id="KW-1185">Reference proteome</keyword>
<dbReference type="RefSeq" id="WP_377094871.1">
    <property type="nucleotide sequence ID" value="NZ_JBHSJM010000001.1"/>
</dbReference>
<protein>
    <recommendedName>
        <fullName evidence="3">DUF3883 domain-containing protein</fullName>
    </recommendedName>
</protein>
<sequence>MMDGIWDDGEWISWGEINQHIYEQEKRDELKQRGITDEKYLREEMARDGDETTLVEELLHASVQYHKVHKRYLAPYSFFKKHVDALCLDPEELEDVMSDEHSESEYSSPDYFFARDVERYKKGELIHTRSTPPISHGWLLSFAERYYQEYSQHLPIYGEIGERYAADRFGFTQNPALAQGSDGRMKKPESDHTKASVLIEVKTITPIKKEPYITVKRAGNWGVLAIVKIDENMRIEGKLIKRSLLLKGQDDYIRVHWDDYTSDHLELSPEYQII</sequence>
<dbReference type="EMBL" id="JBHUJC010000003">
    <property type="protein sequence ID" value="MFD2275126.1"/>
    <property type="molecule type" value="Genomic_DNA"/>
</dbReference>
<evidence type="ECO:0008006" key="3">
    <source>
        <dbReference type="Google" id="ProtNLM"/>
    </source>
</evidence>
<reference evidence="2" key="1">
    <citation type="journal article" date="2019" name="Int. J. Syst. Evol. Microbiol.">
        <title>The Global Catalogue of Microorganisms (GCM) 10K type strain sequencing project: providing services to taxonomists for standard genome sequencing and annotation.</title>
        <authorList>
            <consortium name="The Broad Institute Genomics Platform"/>
            <consortium name="The Broad Institute Genome Sequencing Center for Infectious Disease"/>
            <person name="Wu L."/>
            <person name="Ma J."/>
        </authorList>
    </citation>
    <scope>NUCLEOTIDE SEQUENCE [LARGE SCALE GENOMIC DNA]</scope>
    <source>
        <strain evidence="2">JCM 16545</strain>
    </source>
</reference>
<proteinExistence type="predicted"/>
<evidence type="ECO:0000313" key="1">
    <source>
        <dbReference type="EMBL" id="MFD2275126.1"/>
    </source>
</evidence>
<accession>A0ABW5DYF4</accession>